<dbReference type="InterPro" id="IPR036045">
    <property type="entry name" value="Sec1-like_sf"/>
</dbReference>
<dbReference type="Gene3D" id="1.25.40.60">
    <property type="match status" value="1"/>
</dbReference>
<dbReference type="Proteomes" id="UP000326924">
    <property type="component" value="Unassembled WGS sequence"/>
</dbReference>
<dbReference type="InterPro" id="IPR001619">
    <property type="entry name" value="Sec1-like"/>
</dbReference>
<dbReference type="FunCoup" id="A0A5J5ETD5">
    <property type="interactions" value="1301"/>
</dbReference>
<comment type="caution">
    <text evidence="3">The sequence shown here is derived from an EMBL/GenBank/DDBJ whole genome shotgun (WGS) entry which is preliminary data.</text>
</comment>
<organism evidence="3 4">
    <name type="scientific">Sphaerosporella brunnea</name>
    <dbReference type="NCBI Taxonomy" id="1250544"/>
    <lineage>
        <taxon>Eukaryota</taxon>
        <taxon>Fungi</taxon>
        <taxon>Dikarya</taxon>
        <taxon>Ascomycota</taxon>
        <taxon>Pezizomycotina</taxon>
        <taxon>Pezizomycetes</taxon>
        <taxon>Pezizales</taxon>
        <taxon>Pyronemataceae</taxon>
        <taxon>Sphaerosporella</taxon>
    </lineage>
</organism>
<evidence type="ECO:0000313" key="3">
    <source>
        <dbReference type="EMBL" id="KAA8903039.1"/>
    </source>
</evidence>
<dbReference type="SUPFAM" id="SSF56815">
    <property type="entry name" value="Sec1/munc18-like (SM) proteins"/>
    <property type="match status" value="1"/>
</dbReference>
<dbReference type="Gene3D" id="3.40.50.2060">
    <property type="match status" value="1"/>
</dbReference>
<evidence type="ECO:0000256" key="1">
    <source>
        <dbReference type="ARBA" id="ARBA00009884"/>
    </source>
</evidence>
<dbReference type="EMBL" id="VXIS01000123">
    <property type="protein sequence ID" value="KAA8903039.1"/>
    <property type="molecule type" value="Genomic_DNA"/>
</dbReference>
<keyword evidence="4" id="KW-1185">Reference proteome</keyword>
<dbReference type="AlphaFoldDB" id="A0A5J5ETD5"/>
<sequence>MSTTAQPSQQRQSLRDRQVASIEKILNLNHDQLVKVEPNANGVVSTSNPPLLNDDGEPIWKVLVFDNLGRDVISSVLRVQDLRNFGVTIHLNLHAPRHPIPDVPVVYLVEPTSENINAISADLAKNLYETAYVNFLSSVPRPLLEDFAALTAQNGTSDKIAQVYDQYLNFVVSEPDLFSLHLKDAYYTLNSAQAADSAIEQTIDKVVGGLFSVVVTMGSIPIIRCPKGNAAEIIAQKLDRKLRDHVLNSRDNNLFSGRSSASAASQIRPVLIILDRNIDLVPMLSHSWTYQSLVHDVLGMRLNRITVETVEDGGKVSKKSYDLNSNDFFWARNAGVPFPQVAEDIDAELTKYKEDVTEITSKTGASSLEDLQTDVGASAAHLKAAITQLPELRDRKAILDMHMNIATALLKGIKERQLDNFYQIEENITRQAKAQMLEVINDPEKKNPTDKMRAFIIWYLSSENDPSKADMAEYEAALRNAGCDMAALTYVKKVREITRMTMMATSPSQQPAAQTTTTGDLFRGFSSISNRLTDRLKDAGALGGGFENLISGVKNFLPVDKDLTITKIVESLMDPTSASTSALAKTENYLFFDPRSSSARGTTGNQAGPARLGPDGRPITGGPTFGQRRQGFAEAVVFTVGGGNMEEYGNLQEWSRKVSQSGAGVKRKVVYGSTELINAESFVNGELKRLGEEG</sequence>
<dbReference type="InParanoid" id="A0A5J5ETD5"/>
<comment type="similarity">
    <text evidence="1">Belongs to the STXBP/unc-18/SEC1 family.</text>
</comment>
<dbReference type="InterPro" id="IPR043127">
    <property type="entry name" value="Sec-1-like_dom3a"/>
</dbReference>
<proteinExistence type="inferred from homology"/>
<dbReference type="Gene3D" id="3.40.50.1910">
    <property type="match status" value="1"/>
</dbReference>
<evidence type="ECO:0000256" key="2">
    <source>
        <dbReference type="SAM" id="MobiDB-lite"/>
    </source>
</evidence>
<dbReference type="Gene3D" id="3.90.830.10">
    <property type="entry name" value="Syntaxin Binding Protein 1, Chain A, domain 2"/>
    <property type="match status" value="1"/>
</dbReference>
<dbReference type="InterPro" id="IPR043154">
    <property type="entry name" value="Sec-1-like_dom1"/>
</dbReference>
<feature type="compositionally biased region" description="Polar residues" evidence="2">
    <location>
        <begin position="595"/>
        <end position="606"/>
    </location>
</feature>
<feature type="region of interest" description="Disordered" evidence="2">
    <location>
        <begin position="595"/>
        <end position="617"/>
    </location>
</feature>
<dbReference type="Pfam" id="PF00995">
    <property type="entry name" value="Sec1"/>
    <property type="match status" value="1"/>
</dbReference>
<dbReference type="GO" id="GO:0016192">
    <property type="term" value="P:vesicle-mediated transport"/>
    <property type="evidence" value="ECO:0007669"/>
    <property type="project" value="InterPro"/>
</dbReference>
<accession>A0A5J5ETD5</accession>
<evidence type="ECO:0000313" key="4">
    <source>
        <dbReference type="Proteomes" id="UP000326924"/>
    </source>
</evidence>
<dbReference type="OrthoDB" id="10251230at2759"/>
<name>A0A5J5ETD5_9PEZI</name>
<reference evidence="3 4" key="1">
    <citation type="submission" date="2019-09" db="EMBL/GenBank/DDBJ databases">
        <title>Draft genome of the ectomycorrhizal ascomycete Sphaerosporella brunnea.</title>
        <authorList>
            <consortium name="DOE Joint Genome Institute"/>
            <person name="Benucci G.M."/>
            <person name="Marozzi G."/>
            <person name="Antonielli L."/>
            <person name="Sanchez S."/>
            <person name="Marco P."/>
            <person name="Wang X."/>
            <person name="Falini L.B."/>
            <person name="Barry K."/>
            <person name="Haridas S."/>
            <person name="Lipzen A."/>
            <person name="Labutti K."/>
            <person name="Grigoriev I.V."/>
            <person name="Murat C."/>
            <person name="Martin F."/>
            <person name="Albertini E."/>
            <person name="Donnini D."/>
            <person name="Bonito G."/>
        </authorList>
    </citation>
    <scope>NUCLEOTIDE SEQUENCE [LARGE SCALE GENOMIC DNA]</scope>
    <source>
        <strain evidence="3 4">Sb_GMNB300</strain>
    </source>
</reference>
<protein>
    <submittedName>
        <fullName evidence="3">Sec1-like protein</fullName>
    </submittedName>
</protein>
<dbReference type="PANTHER" id="PTHR11679">
    <property type="entry name" value="VESICLE PROTEIN SORTING-ASSOCIATED"/>
    <property type="match status" value="1"/>
</dbReference>
<dbReference type="InterPro" id="IPR027482">
    <property type="entry name" value="Sec1-like_dom2"/>
</dbReference>
<dbReference type="PIRSF" id="PIRSF005715">
    <property type="entry name" value="VPS45_Sec1"/>
    <property type="match status" value="1"/>
</dbReference>
<gene>
    <name evidence="3" type="ORF">FN846DRAFT_986085</name>
</gene>